<reference evidence="4 5" key="1">
    <citation type="journal article" date="2017" name="Curr. Biol.">
        <title>Genome architecture and evolution of a unichromosomal asexual nematode.</title>
        <authorList>
            <person name="Fradin H."/>
            <person name="Zegar C."/>
            <person name="Gutwein M."/>
            <person name="Lucas J."/>
            <person name="Kovtun M."/>
            <person name="Corcoran D."/>
            <person name="Baugh L.R."/>
            <person name="Kiontke K."/>
            <person name="Gunsalus K."/>
            <person name="Fitch D.H."/>
            <person name="Piano F."/>
        </authorList>
    </citation>
    <scope>NUCLEOTIDE SEQUENCE [LARGE SCALE GENOMIC DNA]</scope>
    <source>
        <strain evidence="4">PF1309</strain>
    </source>
</reference>
<evidence type="ECO:0000256" key="1">
    <source>
        <dbReference type="PROSITE-ProRule" id="PRU00076"/>
    </source>
</evidence>
<evidence type="ECO:0000313" key="5">
    <source>
        <dbReference type="Proteomes" id="UP000218231"/>
    </source>
</evidence>
<dbReference type="Pfam" id="PF00008">
    <property type="entry name" value="EGF"/>
    <property type="match status" value="1"/>
</dbReference>
<sequence>MPNSIQFPLLLLLSLVPVILCQESIVPAIRVVRLQIDYENADISSVQKINKWNSIMRNSVMASLRFINKHWLICGEEEDEKSPTDCGKAQVTGDIVNDHHYQINVTFISGRDPVKNAKVEATSTVFAVSQIGLKGGIFQYTNALKVLGKPSATLKFDEAFFCYRGQSLVEGDKCHLCKAGERFDDRRNGCVKCDKGTYQDKQGAFECKKCAEGQTTVSTGSPLARDCIQRCPVGYQRDSTGTRCLPCPIGTFKTADLPLCVTCPRGLSTLSVGAKNSSLCSIKMCLPGTFLNITTLECEQCEFGLYSSEYNGRICKACPVNTTTYQKGSNSITQCESTDQCRAKTHRCHWLAACFDLPDEDHKRRYFCKCRPGYIGNGFHCADACDNFCMNGGSCVKIGNGDARCLCAKEFKGIRCNTQVPSGVISGI</sequence>
<gene>
    <name evidence="4" type="ORF">WR25_11011</name>
</gene>
<dbReference type="SMART" id="SM01411">
    <property type="entry name" value="Ephrin_rec_like"/>
    <property type="match status" value="3"/>
</dbReference>
<keyword evidence="1" id="KW-0245">EGF-like domain</keyword>
<dbReference type="SMART" id="SM00181">
    <property type="entry name" value="EGF"/>
    <property type="match status" value="3"/>
</dbReference>
<dbReference type="PROSITE" id="PS50026">
    <property type="entry name" value="EGF_3"/>
    <property type="match status" value="2"/>
</dbReference>
<feature type="signal peptide" evidence="2">
    <location>
        <begin position="1"/>
        <end position="21"/>
    </location>
</feature>
<feature type="domain" description="EGF-like" evidence="3">
    <location>
        <begin position="382"/>
        <end position="417"/>
    </location>
</feature>
<comment type="caution">
    <text evidence="4">The sequence shown here is derived from an EMBL/GenBank/DDBJ whole genome shotgun (WGS) entry which is preliminary data.</text>
</comment>
<feature type="disulfide bond" evidence="1">
    <location>
        <begin position="407"/>
        <end position="416"/>
    </location>
</feature>
<dbReference type="EMBL" id="LIAE01009784">
    <property type="protein sequence ID" value="PAV68248.1"/>
    <property type="molecule type" value="Genomic_DNA"/>
</dbReference>
<evidence type="ECO:0000259" key="3">
    <source>
        <dbReference type="PROSITE" id="PS50026"/>
    </source>
</evidence>
<dbReference type="PANTHER" id="PTHR24046:SF5">
    <property type="entry name" value="EGF-LIKE DOMAIN-CONTAINING PROTEIN"/>
    <property type="match status" value="1"/>
</dbReference>
<evidence type="ECO:0000256" key="2">
    <source>
        <dbReference type="SAM" id="SignalP"/>
    </source>
</evidence>
<dbReference type="PANTHER" id="PTHR24046">
    <property type="entry name" value="SIGNAL PEPTIDE, CUB AND EGF-LIKE DOMAIN-CONTAINING"/>
    <property type="match status" value="1"/>
</dbReference>
<dbReference type="Proteomes" id="UP000218231">
    <property type="component" value="Unassembled WGS sequence"/>
</dbReference>
<dbReference type="PROSITE" id="PS00022">
    <property type="entry name" value="EGF_1"/>
    <property type="match status" value="1"/>
</dbReference>
<dbReference type="InterPro" id="IPR000742">
    <property type="entry name" value="EGF"/>
</dbReference>
<dbReference type="Gene3D" id="2.10.50.10">
    <property type="entry name" value="Tumor Necrosis Factor Receptor, subunit A, domain 2"/>
    <property type="match status" value="2"/>
</dbReference>
<dbReference type="InterPro" id="IPR011641">
    <property type="entry name" value="Tyr-kin_ephrin_A/B_rcpt-like"/>
</dbReference>
<organism evidence="4 5">
    <name type="scientific">Diploscapter pachys</name>
    <dbReference type="NCBI Taxonomy" id="2018661"/>
    <lineage>
        <taxon>Eukaryota</taxon>
        <taxon>Metazoa</taxon>
        <taxon>Ecdysozoa</taxon>
        <taxon>Nematoda</taxon>
        <taxon>Chromadorea</taxon>
        <taxon>Rhabditida</taxon>
        <taxon>Rhabditina</taxon>
        <taxon>Rhabditomorpha</taxon>
        <taxon>Rhabditoidea</taxon>
        <taxon>Rhabditidae</taxon>
        <taxon>Diploscapter</taxon>
    </lineage>
</organism>
<keyword evidence="1" id="KW-1015">Disulfide bond</keyword>
<keyword evidence="5" id="KW-1185">Reference proteome</keyword>
<feature type="domain" description="EGF-like" evidence="3">
    <location>
        <begin position="337"/>
        <end position="380"/>
    </location>
</feature>
<feature type="disulfide bond" evidence="1">
    <location>
        <begin position="385"/>
        <end position="395"/>
    </location>
</feature>
<dbReference type="GO" id="GO:0005615">
    <property type="term" value="C:extracellular space"/>
    <property type="evidence" value="ECO:0007669"/>
    <property type="project" value="TreeGrafter"/>
</dbReference>
<dbReference type="AlphaFoldDB" id="A0A2A2K2U7"/>
<dbReference type="STRING" id="2018661.A0A2A2K2U7"/>
<name>A0A2A2K2U7_9BILA</name>
<dbReference type="InterPro" id="IPR009030">
    <property type="entry name" value="Growth_fac_rcpt_cys_sf"/>
</dbReference>
<dbReference type="OrthoDB" id="382013at2759"/>
<dbReference type="SUPFAM" id="SSF57196">
    <property type="entry name" value="EGF/Laminin"/>
    <property type="match status" value="1"/>
</dbReference>
<comment type="caution">
    <text evidence="1">Lacks conserved residue(s) required for the propagation of feature annotation.</text>
</comment>
<dbReference type="Gene3D" id="2.10.25.10">
    <property type="entry name" value="Laminin"/>
    <property type="match status" value="2"/>
</dbReference>
<protein>
    <recommendedName>
        <fullName evidence="3">EGF-like domain-containing protein</fullName>
    </recommendedName>
</protein>
<evidence type="ECO:0000313" key="4">
    <source>
        <dbReference type="EMBL" id="PAV68248.1"/>
    </source>
</evidence>
<keyword evidence="2" id="KW-0732">Signal</keyword>
<accession>A0A2A2K2U7</accession>
<dbReference type="InterPro" id="IPR052071">
    <property type="entry name" value="SCUB_EGF-like_domain"/>
</dbReference>
<dbReference type="SUPFAM" id="SSF57184">
    <property type="entry name" value="Growth factor receptor domain"/>
    <property type="match status" value="1"/>
</dbReference>
<dbReference type="FunFam" id="2.10.50.10:FF:000032">
    <property type="entry name" value="Uncharacterized protein, isoform A"/>
    <property type="match status" value="1"/>
</dbReference>
<dbReference type="GO" id="GO:0007165">
    <property type="term" value="P:signal transduction"/>
    <property type="evidence" value="ECO:0007669"/>
    <property type="project" value="TreeGrafter"/>
</dbReference>
<proteinExistence type="predicted"/>
<feature type="chain" id="PRO_5012245924" description="EGF-like domain-containing protein" evidence="2">
    <location>
        <begin position="22"/>
        <end position="428"/>
    </location>
</feature>
<dbReference type="GO" id="GO:0009986">
    <property type="term" value="C:cell surface"/>
    <property type="evidence" value="ECO:0007669"/>
    <property type="project" value="TreeGrafter"/>
</dbReference>
<dbReference type="Pfam" id="PF07699">
    <property type="entry name" value="Ephrin_rec_like"/>
    <property type="match status" value="3"/>
</dbReference>